<keyword evidence="3" id="KW-1185">Reference proteome</keyword>
<evidence type="ECO:0000313" key="3">
    <source>
        <dbReference type="Proteomes" id="UP000332933"/>
    </source>
</evidence>
<dbReference type="EMBL" id="VJMH01005627">
    <property type="protein sequence ID" value="KAF0693947.1"/>
    <property type="molecule type" value="Genomic_DNA"/>
</dbReference>
<proteinExistence type="predicted"/>
<evidence type="ECO:0000313" key="1">
    <source>
        <dbReference type="EMBL" id="KAF0693947.1"/>
    </source>
</evidence>
<name>A0A485L542_9STRA</name>
<sequence length="263" mass="29945">MVFCRAAFLTTPLAWSPKKSKYPRQVPSVYEPPLVTLSFQLKLQYIQSCVQHGALHKAMVALEELAILQRSHPSLVDPCERFLVKVRRFIEPEYVLESVWGKSQLGLHIKLARDVVVASKTAESLPPGCCLLARLLEKKKQDVAETLQHLRQRNHVLSKMLRDHPRVTERGLSESDDWAFELHKSLQRISIDMAILVSMAPVVKSLERRRSLDEPKKTVAFDKRGPQIIGNADPLVDRAPLRVTQPRTMEMLLIRGSRILPVV</sequence>
<organism evidence="2 3">
    <name type="scientific">Aphanomyces stellatus</name>
    <dbReference type="NCBI Taxonomy" id="120398"/>
    <lineage>
        <taxon>Eukaryota</taxon>
        <taxon>Sar</taxon>
        <taxon>Stramenopiles</taxon>
        <taxon>Oomycota</taxon>
        <taxon>Saprolegniomycetes</taxon>
        <taxon>Saprolegniales</taxon>
        <taxon>Verrucalvaceae</taxon>
        <taxon>Aphanomyces</taxon>
    </lineage>
</organism>
<protein>
    <submittedName>
        <fullName evidence="2">Aste57867_15130 protein</fullName>
    </submittedName>
</protein>
<dbReference type="EMBL" id="CAADRA010005648">
    <property type="protein sequence ID" value="VFT91940.1"/>
    <property type="molecule type" value="Genomic_DNA"/>
</dbReference>
<gene>
    <name evidence="2" type="primary">Aste57867_15130</name>
    <name evidence="1" type="ORF">As57867_015074</name>
    <name evidence="2" type="ORF">ASTE57867_15130</name>
</gene>
<reference evidence="1" key="2">
    <citation type="submission" date="2019-06" db="EMBL/GenBank/DDBJ databases">
        <title>Genomics analysis of Aphanomyces spp. identifies a new class of oomycete effector associated with host adaptation.</title>
        <authorList>
            <person name="Gaulin E."/>
        </authorList>
    </citation>
    <scope>NUCLEOTIDE SEQUENCE</scope>
    <source>
        <strain evidence="1">CBS 578.67</strain>
    </source>
</reference>
<evidence type="ECO:0000313" key="2">
    <source>
        <dbReference type="EMBL" id="VFT91940.1"/>
    </source>
</evidence>
<dbReference type="Proteomes" id="UP000332933">
    <property type="component" value="Unassembled WGS sequence"/>
</dbReference>
<reference evidence="2 3" key="1">
    <citation type="submission" date="2019-03" db="EMBL/GenBank/DDBJ databases">
        <authorList>
            <person name="Gaulin E."/>
            <person name="Dumas B."/>
        </authorList>
    </citation>
    <scope>NUCLEOTIDE SEQUENCE [LARGE SCALE GENOMIC DNA]</scope>
    <source>
        <strain evidence="2">CBS 568.67</strain>
    </source>
</reference>
<dbReference type="AlphaFoldDB" id="A0A485L542"/>
<accession>A0A485L542</accession>
<dbReference type="OrthoDB" id="67423at2759"/>